<keyword evidence="3" id="KW-1185">Reference proteome</keyword>
<feature type="region of interest" description="Disordered" evidence="1">
    <location>
        <begin position="1"/>
        <end position="20"/>
    </location>
</feature>
<dbReference type="AlphaFoldDB" id="A0A9J6AXM8"/>
<accession>A0A9J6AXM8</accession>
<evidence type="ECO:0000313" key="3">
    <source>
        <dbReference type="Proteomes" id="UP000824120"/>
    </source>
</evidence>
<feature type="non-terminal residue" evidence="2">
    <location>
        <position position="1"/>
    </location>
</feature>
<comment type="caution">
    <text evidence="2">The sequence shown here is derived from an EMBL/GenBank/DDBJ whole genome shotgun (WGS) entry which is preliminary data.</text>
</comment>
<sequence length="82" mass="9229">NQHGRRSIAKVDKEVVERTNPTKLRSGIQISTQADHDIHTLLGQIKISMDWGTKRVGGNNSQAKEIQTRDSLVGIKRELLKQ</sequence>
<evidence type="ECO:0000313" key="2">
    <source>
        <dbReference type="EMBL" id="KAG5629212.1"/>
    </source>
</evidence>
<dbReference type="EMBL" id="JACXVP010000001">
    <property type="protein sequence ID" value="KAG5629212.1"/>
    <property type="molecule type" value="Genomic_DNA"/>
</dbReference>
<protein>
    <submittedName>
        <fullName evidence="2">Uncharacterized protein</fullName>
    </submittedName>
</protein>
<dbReference type="Proteomes" id="UP000824120">
    <property type="component" value="Chromosome 1"/>
</dbReference>
<organism evidence="2 3">
    <name type="scientific">Solanum commersonii</name>
    <name type="common">Commerson's wild potato</name>
    <name type="synonym">Commerson's nightshade</name>
    <dbReference type="NCBI Taxonomy" id="4109"/>
    <lineage>
        <taxon>Eukaryota</taxon>
        <taxon>Viridiplantae</taxon>
        <taxon>Streptophyta</taxon>
        <taxon>Embryophyta</taxon>
        <taxon>Tracheophyta</taxon>
        <taxon>Spermatophyta</taxon>
        <taxon>Magnoliopsida</taxon>
        <taxon>eudicotyledons</taxon>
        <taxon>Gunneridae</taxon>
        <taxon>Pentapetalae</taxon>
        <taxon>asterids</taxon>
        <taxon>lamiids</taxon>
        <taxon>Solanales</taxon>
        <taxon>Solanaceae</taxon>
        <taxon>Solanoideae</taxon>
        <taxon>Solaneae</taxon>
        <taxon>Solanum</taxon>
    </lineage>
</organism>
<reference evidence="2 3" key="1">
    <citation type="submission" date="2020-09" db="EMBL/GenBank/DDBJ databases">
        <title>De no assembly of potato wild relative species, Solanum commersonii.</title>
        <authorList>
            <person name="Cho K."/>
        </authorList>
    </citation>
    <scope>NUCLEOTIDE SEQUENCE [LARGE SCALE GENOMIC DNA]</scope>
    <source>
        <strain evidence="2">LZ3.2</strain>
        <tissue evidence="2">Leaf</tissue>
    </source>
</reference>
<gene>
    <name evidence="2" type="ORF">H5410_000929</name>
</gene>
<proteinExistence type="predicted"/>
<name>A0A9J6AXM8_SOLCO</name>
<evidence type="ECO:0000256" key="1">
    <source>
        <dbReference type="SAM" id="MobiDB-lite"/>
    </source>
</evidence>